<evidence type="ECO:0000256" key="9">
    <source>
        <dbReference type="SAM" id="Phobius"/>
    </source>
</evidence>
<feature type="domain" description="G-protein coupled receptors family 1 profile" evidence="10">
    <location>
        <begin position="20"/>
        <end position="279"/>
    </location>
</feature>
<evidence type="ECO:0000259" key="10">
    <source>
        <dbReference type="PROSITE" id="PS50262"/>
    </source>
</evidence>
<dbReference type="Proteomes" id="UP000287033">
    <property type="component" value="Unassembled WGS sequence"/>
</dbReference>
<evidence type="ECO:0000313" key="11">
    <source>
        <dbReference type="EMBL" id="GCC24386.1"/>
    </source>
</evidence>
<dbReference type="GO" id="GO:0005886">
    <property type="term" value="C:plasma membrane"/>
    <property type="evidence" value="ECO:0007669"/>
    <property type="project" value="UniProtKB-SubCell"/>
</dbReference>
<gene>
    <name evidence="11" type="ORF">chiPu_0002786</name>
</gene>
<dbReference type="PANTHER" id="PTHR22750">
    <property type="entry name" value="G-PROTEIN COUPLED RECEPTOR"/>
    <property type="match status" value="1"/>
</dbReference>
<dbReference type="PROSITE" id="PS50262">
    <property type="entry name" value="G_PROTEIN_RECEP_F1_2"/>
    <property type="match status" value="1"/>
</dbReference>
<organism evidence="11 12">
    <name type="scientific">Chiloscyllium punctatum</name>
    <name type="common">Brownbanded bambooshark</name>
    <name type="synonym">Hemiscyllium punctatum</name>
    <dbReference type="NCBI Taxonomy" id="137246"/>
    <lineage>
        <taxon>Eukaryota</taxon>
        <taxon>Metazoa</taxon>
        <taxon>Chordata</taxon>
        <taxon>Craniata</taxon>
        <taxon>Vertebrata</taxon>
        <taxon>Chondrichthyes</taxon>
        <taxon>Elasmobranchii</taxon>
        <taxon>Galeomorphii</taxon>
        <taxon>Galeoidea</taxon>
        <taxon>Orectolobiformes</taxon>
        <taxon>Hemiscylliidae</taxon>
        <taxon>Chiloscyllium</taxon>
    </lineage>
</organism>
<keyword evidence="6 9" id="KW-0472">Membrane</keyword>
<dbReference type="InterPro" id="IPR000276">
    <property type="entry name" value="GPCR_Rhodpsn"/>
</dbReference>
<accession>A0A401S1Y1</accession>
<feature type="transmembrane region" description="Helical" evidence="9">
    <location>
        <begin position="263"/>
        <end position="282"/>
    </location>
</feature>
<evidence type="ECO:0000256" key="3">
    <source>
        <dbReference type="ARBA" id="ARBA00022692"/>
    </source>
</evidence>
<keyword evidence="5 8" id="KW-0297">G-protein coupled receptor</keyword>
<evidence type="ECO:0000313" key="12">
    <source>
        <dbReference type="Proteomes" id="UP000287033"/>
    </source>
</evidence>
<dbReference type="OMA" id="IFQQTTY"/>
<feature type="transmembrane region" description="Helical" evidence="9">
    <location>
        <begin position="6"/>
        <end position="33"/>
    </location>
</feature>
<protein>
    <recommendedName>
        <fullName evidence="10">G-protein coupled receptors family 1 profile domain-containing protein</fullName>
    </recommendedName>
</protein>
<evidence type="ECO:0000256" key="4">
    <source>
        <dbReference type="ARBA" id="ARBA00022989"/>
    </source>
</evidence>
<dbReference type="STRING" id="137246.A0A401S1Y1"/>
<comment type="caution">
    <text evidence="11">The sequence shown here is derived from an EMBL/GenBank/DDBJ whole genome shotgun (WGS) entry which is preliminary data.</text>
</comment>
<evidence type="ECO:0000256" key="1">
    <source>
        <dbReference type="ARBA" id="ARBA00004651"/>
    </source>
</evidence>
<dbReference type="SUPFAM" id="SSF81321">
    <property type="entry name" value="Family A G protein-coupled receptor-like"/>
    <property type="match status" value="1"/>
</dbReference>
<feature type="transmembrane region" description="Helical" evidence="9">
    <location>
        <begin position="223"/>
        <end position="243"/>
    </location>
</feature>
<dbReference type="Pfam" id="PF00001">
    <property type="entry name" value="7tm_1"/>
    <property type="match status" value="1"/>
</dbReference>
<reference evidence="11 12" key="1">
    <citation type="journal article" date="2018" name="Nat. Ecol. Evol.">
        <title>Shark genomes provide insights into elasmobranch evolution and the origin of vertebrates.</title>
        <authorList>
            <person name="Hara Y"/>
            <person name="Yamaguchi K"/>
            <person name="Onimaru K"/>
            <person name="Kadota M"/>
            <person name="Koyanagi M"/>
            <person name="Keeley SD"/>
            <person name="Tatsumi K"/>
            <person name="Tanaka K"/>
            <person name="Motone F"/>
            <person name="Kageyama Y"/>
            <person name="Nozu R"/>
            <person name="Adachi N"/>
            <person name="Nishimura O"/>
            <person name="Nakagawa R"/>
            <person name="Tanegashima C"/>
            <person name="Kiyatake I"/>
            <person name="Matsumoto R"/>
            <person name="Murakumo K"/>
            <person name="Nishida K"/>
            <person name="Terakita A"/>
            <person name="Kuratani S"/>
            <person name="Sato K"/>
            <person name="Hyodo S Kuraku.S."/>
        </authorList>
    </citation>
    <scope>NUCLEOTIDE SEQUENCE [LARGE SCALE GENOMIC DNA]</scope>
</reference>
<dbReference type="PRINTS" id="PR00237">
    <property type="entry name" value="GPCRRHODOPSN"/>
</dbReference>
<evidence type="ECO:0000256" key="8">
    <source>
        <dbReference type="RuleBase" id="RU000688"/>
    </source>
</evidence>
<proteinExistence type="inferred from homology"/>
<evidence type="ECO:0000256" key="6">
    <source>
        <dbReference type="ARBA" id="ARBA00023136"/>
    </source>
</evidence>
<sequence length="349" mass="38633">MDVNHFGSIVTVLSLLIIVSNAVVVVALVLMILKNRSASLCFVLNLAVADMLVGFTCFGTAVIVLTRQDFTASRELCMLRISLIISPSAASILTMVSVAFDRFLAIKLPLQYCRLMLDKLVALIIVCLWTVALIIGFLPVIIRQLQPKEYNGTCTLFSIINPKYIIIVFCSCFLPASLIFVYFYSVILKIAYSHTRQILESERISAVSSPAPPPRCHIRDVKALRIIGILVGCFMVAWTPFFIATSVQACCPKCQLYTTIEDYLWLLSLCNSLLNPLIYSYWQKDVRKKVLQLCCAAKPRISPTHCVTRWETIEIQNPGAERGTGGELPVSCAAIGTVSYCTTNTPNGT</sequence>
<keyword evidence="8" id="KW-0675">Receptor</keyword>
<dbReference type="AlphaFoldDB" id="A0A401S1Y1"/>
<comment type="similarity">
    <text evidence="8">Belongs to the G-protein coupled receptor 1 family.</text>
</comment>
<evidence type="ECO:0000256" key="5">
    <source>
        <dbReference type="ARBA" id="ARBA00023040"/>
    </source>
</evidence>
<feature type="transmembrane region" description="Helical" evidence="9">
    <location>
        <begin position="78"/>
        <end position="100"/>
    </location>
</feature>
<feature type="transmembrane region" description="Helical" evidence="9">
    <location>
        <begin position="164"/>
        <end position="187"/>
    </location>
</feature>
<comment type="subcellular location">
    <subcellularLocation>
        <location evidence="1">Cell membrane</location>
        <topology evidence="1">Multi-pass membrane protein</topology>
    </subcellularLocation>
</comment>
<keyword evidence="4 9" id="KW-1133">Transmembrane helix</keyword>
<keyword evidence="12" id="KW-1185">Reference proteome</keyword>
<keyword evidence="7 8" id="KW-0807">Transducer</keyword>
<dbReference type="PROSITE" id="PS00237">
    <property type="entry name" value="G_PROTEIN_RECEP_F1_1"/>
    <property type="match status" value="1"/>
</dbReference>
<evidence type="ECO:0000256" key="7">
    <source>
        <dbReference type="ARBA" id="ARBA00023224"/>
    </source>
</evidence>
<keyword evidence="3 8" id="KW-0812">Transmembrane</keyword>
<dbReference type="OrthoDB" id="10011551at2759"/>
<dbReference type="InterPro" id="IPR017452">
    <property type="entry name" value="GPCR_Rhodpsn_7TM"/>
</dbReference>
<dbReference type="EMBL" id="BEZZ01000055">
    <property type="protein sequence ID" value="GCC24386.1"/>
    <property type="molecule type" value="Genomic_DNA"/>
</dbReference>
<name>A0A401S1Y1_CHIPU</name>
<feature type="transmembrane region" description="Helical" evidence="9">
    <location>
        <begin position="120"/>
        <end position="142"/>
    </location>
</feature>
<keyword evidence="2" id="KW-1003">Cell membrane</keyword>
<dbReference type="Gene3D" id="1.20.1070.10">
    <property type="entry name" value="Rhodopsin 7-helix transmembrane proteins"/>
    <property type="match status" value="1"/>
</dbReference>
<evidence type="ECO:0000256" key="2">
    <source>
        <dbReference type="ARBA" id="ARBA00022475"/>
    </source>
</evidence>
<feature type="transmembrane region" description="Helical" evidence="9">
    <location>
        <begin position="40"/>
        <end position="66"/>
    </location>
</feature>
<dbReference type="GO" id="GO:0004930">
    <property type="term" value="F:G protein-coupled receptor activity"/>
    <property type="evidence" value="ECO:0007669"/>
    <property type="project" value="UniProtKB-KW"/>
</dbReference>